<protein>
    <submittedName>
        <fullName evidence="1">Uncharacterized protein</fullName>
    </submittedName>
</protein>
<sequence>MSTCSCTQPSTGFGLDKNAPFSFHDDTIFALLDCSIMSSPIYKFNRGNNTASPICDTNGASVCSLLYSFQEVSRLNIPISTCCVYAPVDLDPSFEMDLQTLQCSSYSGG</sequence>
<organism evidence="1 2">
    <name type="scientific">Actinidia rufa</name>
    <dbReference type="NCBI Taxonomy" id="165716"/>
    <lineage>
        <taxon>Eukaryota</taxon>
        <taxon>Viridiplantae</taxon>
        <taxon>Streptophyta</taxon>
        <taxon>Embryophyta</taxon>
        <taxon>Tracheophyta</taxon>
        <taxon>Spermatophyta</taxon>
        <taxon>Magnoliopsida</taxon>
        <taxon>eudicotyledons</taxon>
        <taxon>Gunneridae</taxon>
        <taxon>Pentapetalae</taxon>
        <taxon>asterids</taxon>
        <taxon>Ericales</taxon>
        <taxon>Actinidiaceae</taxon>
        <taxon>Actinidia</taxon>
    </lineage>
</organism>
<keyword evidence="2" id="KW-1185">Reference proteome</keyword>
<reference evidence="1 2" key="1">
    <citation type="submission" date="2019-07" db="EMBL/GenBank/DDBJ databases">
        <title>De Novo Assembly of kiwifruit Actinidia rufa.</title>
        <authorList>
            <person name="Sugita-Konishi S."/>
            <person name="Sato K."/>
            <person name="Mori E."/>
            <person name="Abe Y."/>
            <person name="Kisaki G."/>
            <person name="Hamano K."/>
            <person name="Suezawa K."/>
            <person name="Otani M."/>
            <person name="Fukuda T."/>
            <person name="Manabe T."/>
            <person name="Gomi K."/>
            <person name="Tabuchi M."/>
            <person name="Akimitsu K."/>
            <person name="Kataoka I."/>
        </authorList>
    </citation>
    <scope>NUCLEOTIDE SEQUENCE [LARGE SCALE GENOMIC DNA]</scope>
    <source>
        <strain evidence="2">cv. Fuchu</strain>
    </source>
</reference>
<dbReference type="Proteomes" id="UP000585474">
    <property type="component" value="Unassembled WGS sequence"/>
</dbReference>
<accession>A0A7J0EPH1</accession>
<comment type="caution">
    <text evidence="1">The sequence shown here is derived from an EMBL/GenBank/DDBJ whole genome shotgun (WGS) entry which is preliminary data.</text>
</comment>
<dbReference type="OrthoDB" id="1933476at2759"/>
<evidence type="ECO:0000313" key="2">
    <source>
        <dbReference type="Proteomes" id="UP000585474"/>
    </source>
</evidence>
<name>A0A7J0EPH1_9ERIC</name>
<dbReference type="AlphaFoldDB" id="A0A7J0EPH1"/>
<proteinExistence type="predicted"/>
<dbReference type="EMBL" id="BJWL01000006">
    <property type="protein sequence ID" value="GFY88395.1"/>
    <property type="molecule type" value="Genomic_DNA"/>
</dbReference>
<evidence type="ECO:0000313" key="1">
    <source>
        <dbReference type="EMBL" id="GFY88395.1"/>
    </source>
</evidence>
<gene>
    <name evidence="1" type="ORF">Acr_06g0003350</name>
</gene>
<dbReference type="PANTHER" id="PTHR33355">
    <property type="entry name" value="WALL-ASSOCIATED RECEPTOR KINASE CARBOXY-TERMINAL PROTEIN-RELATED"/>
    <property type="match status" value="1"/>
</dbReference>
<dbReference type="PANTHER" id="PTHR33355:SF10">
    <property type="entry name" value="EGF-LIKE DOMAIN-CONTAINING PROTEIN"/>
    <property type="match status" value="1"/>
</dbReference>